<evidence type="ECO:0000313" key="2">
    <source>
        <dbReference type="EMBL" id="BAK33869.1"/>
    </source>
</evidence>
<dbReference type="KEGG" id="mph:MLP_08550"/>
<name>F5XLZ0_MICPN</name>
<dbReference type="InterPro" id="IPR013517">
    <property type="entry name" value="FG-GAP"/>
</dbReference>
<dbReference type="SUPFAM" id="SSF69318">
    <property type="entry name" value="Integrin alpha N-terminal domain"/>
    <property type="match status" value="1"/>
</dbReference>
<gene>
    <name evidence="2" type="ordered locus">MLP_08550</name>
</gene>
<organism evidence="2 3">
    <name type="scientific">Microlunatus phosphovorus (strain ATCC 700054 / DSM 10555 / JCM 9379 / NBRC 101784 / NCIMB 13414 / VKM Ac-1990 / NM-1)</name>
    <dbReference type="NCBI Taxonomy" id="1032480"/>
    <lineage>
        <taxon>Bacteria</taxon>
        <taxon>Bacillati</taxon>
        <taxon>Actinomycetota</taxon>
        <taxon>Actinomycetes</taxon>
        <taxon>Propionibacteriales</taxon>
        <taxon>Propionibacteriaceae</taxon>
        <taxon>Microlunatus</taxon>
    </lineage>
</organism>
<keyword evidence="3" id="KW-1185">Reference proteome</keyword>
<dbReference type="STRING" id="1032480.MLP_08550"/>
<evidence type="ECO:0008006" key="4">
    <source>
        <dbReference type="Google" id="ProtNLM"/>
    </source>
</evidence>
<protein>
    <recommendedName>
        <fullName evidence="4">Esterase</fullName>
    </recommendedName>
</protein>
<reference evidence="2 3" key="1">
    <citation type="submission" date="2011-05" db="EMBL/GenBank/DDBJ databases">
        <title>Whole genome sequence of Microlunatus phosphovorus NM-1.</title>
        <authorList>
            <person name="Hosoyama A."/>
            <person name="Sasaki K."/>
            <person name="Harada T."/>
            <person name="Igarashi R."/>
            <person name="Kawakoshi A."/>
            <person name="Sasagawa M."/>
            <person name="Fukada J."/>
            <person name="Nakamura S."/>
            <person name="Katano Y."/>
            <person name="Hanada S."/>
            <person name="Kamagata Y."/>
            <person name="Nakamura N."/>
            <person name="Yamazaki S."/>
            <person name="Fujita N."/>
        </authorList>
    </citation>
    <scope>NUCLEOTIDE SEQUENCE [LARGE SCALE GENOMIC DNA]</scope>
    <source>
        <strain evidence="3">ATCC 700054 / DSM 10555 / JCM 9379 / NBRC 101784 / NCIMB 13414 / VKM Ac-1990 / NM-1</strain>
    </source>
</reference>
<dbReference type="AlphaFoldDB" id="F5XLZ0"/>
<evidence type="ECO:0000256" key="1">
    <source>
        <dbReference type="ARBA" id="ARBA00022729"/>
    </source>
</evidence>
<dbReference type="EMBL" id="AP012204">
    <property type="protein sequence ID" value="BAK33869.1"/>
    <property type="molecule type" value="Genomic_DNA"/>
</dbReference>
<dbReference type="HOGENOM" id="CLU_1330681_0_0_11"/>
<dbReference type="Pfam" id="PF01839">
    <property type="entry name" value="FG-GAP"/>
    <property type="match status" value="2"/>
</dbReference>
<accession>F5XLZ0</accession>
<sequence>MRASVLAGILLLLGSGLVPVSSSLERTTPVSAPSPLKATAGAGVGPGSDFNGDGYADLAVAACTMPTTQTFHSGLSASFTGRRMVSPLPEIRYGSSTFPMKATPFRLVGDIAAADFDGDGFTDLAVGLYPSDPELVPLTGAIRILYGSAGLQRGRSQLWTSASSGLPAFHGSDDYSFGKAWSPPTLATRGVTIWRSERLNETVAVK</sequence>
<dbReference type="Gene3D" id="2.130.10.130">
    <property type="entry name" value="Integrin alpha, N-terminal"/>
    <property type="match status" value="1"/>
</dbReference>
<dbReference type="RefSeq" id="WP_013861755.1">
    <property type="nucleotide sequence ID" value="NC_015635.1"/>
</dbReference>
<keyword evidence="1" id="KW-0732">Signal</keyword>
<evidence type="ECO:0000313" key="3">
    <source>
        <dbReference type="Proteomes" id="UP000007947"/>
    </source>
</evidence>
<dbReference type="Proteomes" id="UP000007947">
    <property type="component" value="Chromosome"/>
</dbReference>
<dbReference type="InterPro" id="IPR028994">
    <property type="entry name" value="Integrin_alpha_N"/>
</dbReference>
<proteinExistence type="predicted"/>